<comment type="caution">
    <text evidence="2">The sequence shown here is derived from an EMBL/GenBank/DDBJ whole genome shotgun (WGS) entry which is preliminary data.</text>
</comment>
<gene>
    <name evidence="2" type="ORF">ACFPYI_00410</name>
</gene>
<evidence type="ECO:0000313" key="2">
    <source>
        <dbReference type="EMBL" id="MFC5969781.1"/>
    </source>
</evidence>
<dbReference type="PANTHER" id="PTHR48228:SF5">
    <property type="entry name" value="ALPHA-METHYLACYL-COA RACEMASE"/>
    <property type="match status" value="1"/>
</dbReference>
<feature type="region of interest" description="Disordered" evidence="1">
    <location>
        <begin position="216"/>
        <end position="247"/>
    </location>
</feature>
<keyword evidence="3" id="KW-1185">Reference proteome</keyword>
<dbReference type="SUPFAM" id="SSF89796">
    <property type="entry name" value="CoA-transferase family III (CaiB/BaiF)"/>
    <property type="match status" value="1"/>
</dbReference>
<organism evidence="2 3">
    <name type="scientific">Halomarina salina</name>
    <dbReference type="NCBI Taxonomy" id="1872699"/>
    <lineage>
        <taxon>Archaea</taxon>
        <taxon>Methanobacteriati</taxon>
        <taxon>Methanobacteriota</taxon>
        <taxon>Stenosarchaea group</taxon>
        <taxon>Halobacteria</taxon>
        <taxon>Halobacteriales</taxon>
        <taxon>Natronomonadaceae</taxon>
        <taxon>Halomarina</taxon>
    </lineage>
</organism>
<proteinExistence type="predicted"/>
<dbReference type="PANTHER" id="PTHR48228">
    <property type="entry name" value="SUCCINYL-COA--D-CITRAMALATE COA-TRANSFERASE"/>
    <property type="match status" value="1"/>
</dbReference>
<protein>
    <submittedName>
        <fullName evidence="2">CaiB/BaiF CoA transferase family protein</fullName>
    </submittedName>
</protein>
<dbReference type="GO" id="GO:0016740">
    <property type="term" value="F:transferase activity"/>
    <property type="evidence" value="ECO:0007669"/>
    <property type="project" value="UniProtKB-KW"/>
</dbReference>
<dbReference type="Proteomes" id="UP001596099">
    <property type="component" value="Unassembled WGS sequence"/>
</dbReference>
<dbReference type="InterPro" id="IPR050509">
    <property type="entry name" value="CoA-transferase_III"/>
</dbReference>
<evidence type="ECO:0000256" key="1">
    <source>
        <dbReference type="SAM" id="MobiDB-lite"/>
    </source>
</evidence>
<dbReference type="RefSeq" id="WP_247418111.1">
    <property type="nucleotide sequence ID" value="NZ_JALLGW010000001.1"/>
</dbReference>
<reference evidence="2 3" key="1">
    <citation type="journal article" date="2019" name="Int. J. Syst. Evol. Microbiol.">
        <title>The Global Catalogue of Microorganisms (GCM) 10K type strain sequencing project: providing services to taxonomists for standard genome sequencing and annotation.</title>
        <authorList>
            <consortium name="The Broad Institute Genomics Platform"/>
            <consortium name="The Broad Institute Genome Sequencing Center for Infectious Disease"/>
            <person name="Wu L."/>
            <person name="Ma J."/>
        </authorList>
    </citation>
    <scope>NUCLEOTIDE SEQUENCE [LARGE SCALE GENOMIC DNA]</scope>
    <source>
        <strain evidence="2 3">CGMCC 1.12543</strain>
    </source>
</reference>
<dbReference type="InterPro" id="IPR044855">
    <property type="entry name" value="CoA-Trfase_III_dom3_sf"/>
</dbReference>
<evidence type="ECO:0000313" key="3">
    <source>
        <dbReference type="Proteomes" id="UP001596099"/>
    </source>
</evidence>
<dbReference type="EMBL" id="JBHSQH010000001">
    <property type="protein sequence ID" value="MFC5969781.1"/>
    <property type="molecule type" value="Genomic_DNA"/>
</dbReference>
<dbReference type="AlphaFoldDB" id="A0ABD5RHE9"/>
<dbReference type="Gene3D" id="3.40.50.10540">
    <property type="entry name" value="Crotonobetainyl-coa:carnitine coa-transferase, domain 1"/>
    <property type="match status" value="1"/>
</dbReference>
<sequence length="407" mass="43143">MQLTDVRVLDLTRLLPGPYATQLLADLGADVVKVEDTGAGDYARHMPPMVDGVGAVFDGVNRGKRSVAIDLKTDAGREAFYALVEDADAVVESFRPGVVERLGVDYDTLSDHNDDLVYVSVTGYGQTGPLADRAGHDLNYVGRAGLLDMTREDEEAAPAVPGYQIGDLGGGLFAAFSVVSGLLSREFGDGGSYVDVSMADVVLSFGQAHAAEAFQAAPSGEKDGGEAGTTSSEAGGEHAGPRPGETPLTGAYPWYDVYEAADGYVTLAALEPQFWEAFCEAVDRQDLVEYHGTEDDAERTALREELGVIFAERTRDEWADLGPQTTVEPVQSIAEAVDDDSFRERVVVGGGDGDSGARPRLGFPAVCDRPDTDESSPGHGEHTDAVLEAVGYDTGTLTTLREEGVIR</sequence>
<accession>A0ABD5RHE9</accession>
<dbReference type="InterPro" id="IPR023606">
    <property type="entry name" value="CoA-Trfase_III_dom_1_sf"/>
</dbReference>
<keyword evidence="2" id="KW-0808">Transferase</keyword>
<dbReference type="InterPro" id="IPR003673">
    <property type="entry name" value="CoA-Trfase_fam_III"/>
</dbReference>
<dbReference type="Gene3D" id="3.30.1540.10">
    <property type="entry name" value="formyl-coa transferase, domain 3"/>
    <property type="match status" value="1"/>
</dbReference>
<name>A0ABD5RHE9_9EURY</name>
<dbReference type="Pfam" id="PF02515">
    <property type="entry name" value="CoA_transf_3"/>
    <property type="match status" value="1"/>
</dbReference>